<protein>
    <submittedName>
        <fullName evidence="2">Uncharacterized protein</fullName>
    </submittedName>
</protein>
<keyword evidence="1" id="KW-0732">Signal</keyword>
<feature type="signal peptide" evidence="1">
    <location>
        <begin position="1"/>
        <end position="18"/>
    </location>
</feature>
<name>A0AAN7W336_9PEZI</name>
<dbReference type="EMBL" id="JAVRQU010000022">
    <property type="protein sequence ID" value="KAK5691147.1"/>
    <property type="molecule type" value="Genomic_DNA"/>
</dbReference>
<evidence type="ECO:0000313" key="2">
    <source>
        <dbReference type="EMBL" id="KAK5691147.1"/>
    </source>
</evidence>
<reference evidence="2" key="1">
    <citation type="submission" date="2023-08" db="EMBL/GenBank/DDBJ databases">
        <title>Black Yeasts Isolated from many extreme environments.</title>
        <authorList>
            <person name="Coleine C."/>
            <person name="Stajich J.E."/>
            <person name="Selbmann L."/>
        </authorList>
    </citation>
    <scope>NUCLEOTIDE SEQUENCE</scope>
    <source>
        <strain evidence="2">CCFEE 5810</strain>
    </source>
</reference>
<dbReference type="AlphaFoldDB" id="A0AAN7W336"/>
<comment type="caution">
    <text evidence="2">The sequence shown here is derived from an EMBL/GenBank/DDBJ whole genome shotgun (WGS) entry which is preliminary data.</text>
</comment>
<gene>
    <name evidence="2" type="ORF">LTR97_011799</name>
</gene>
<evidence type="ECO:0000256" key="1">
    <source>
        <dbReference type="SAM" id="SignalP"/>
    </source>
</evidence>
<evidence type="ECO:0000313" key="3">
    <source>
        <dbReference type="Proteomes" id="UP001310594"/>
    </source>
</evidence>
<accession>A0AAN7W336</accession>
<sequence length="198" mass="22262">MHINIAAAVIAAATLASAAPTTYTERQCHAQCLSRTFLDLSTKWEECMDACTLSDTPTLAARRLVIHGNPIELATSDENETANDIIDSNTELPARSLDTLHGNNPFDNLPDPTHLENSKKECASQMYEAMPEMKNRSPDEFCPLEKYYMPTPFGNTDPCYEYFDCVWGFTDGTIDNLYGVPEYQEYRKILSSLSQDER</sequence>
<feature type="chain" id="PRO_5043029478" evidence="1">
    <location>
        <begin position="19"/>
        <end position="198"/>
    </location>
</feature>
<proteinExistence type="predicted"/>
<organism evidence="2 3">
    <name type="scientific">Elasticomyces elasticus</name>
    <dbReference type="NCBI Taxonomy" id="574655"/>
    <lineage>
        <taxon>Eukaryota</taxon>
        <taxon>Fungi</taxon>
        <taxon>Dikarya</taxon>
        <taxon>Ascomycota</taxon>
        <taxon>Pezizomycotina</taxon>
        <taxon>Dothideomycetes</taxon>
        <taxon>Dothideomycetidae</taxon>
        <taxon>Mycosphaerellales</taxon>
        <taxon>Teratosphaeriaceae</taxon>
        <taxon>Elasticomyces</taxon>
    </lineage>
</organism>
<dbReference type="Proteomes" id="UP001310594">
    <property type="component" value="Unassembled WGS sequence"/>
</dbReference>